<dbReference type="AlphaFoldDB" id="A0AAE8N7U5"/>
<evidence type="ECO:0000256" key="6">
    <source>
        <dbReference type="SAM" id="Phobius"/>
    </source>
</evidence>
<evidence type="ECO:0000256" key="5">
    <source>
        <dbReference type="ARBA" id="ARBA00038359"/>
    </source>
</evidence>
<evidence type="ECO:0000256" key="4">
    <source>
        <dbReference type="ARBA" id="ARBA00023136"/>
    </source>
</evidence>
<dbReference type="Proteomes" id="UP001187682">
    <property type="component" value="Unassembled WGS sequence"/>
</dbReference>
<protein>
    <recommendedName>
        <fullName evidence="7">Rhodopsin domain-containing protein</fullName>
    </recommendedName>
</protein>
<evidence type="ECO:0000313" key="9">
    <source>
        <dbReference type="Proteomes" id="UP001187682"/>
    </source>
</evidence>
<keyword evidence="4 6" id="KW-0472">Membrane</keyword>
<evidence type="ECO:0000313" key="8">
    <source>
        <dbReference type="EMBL" id="SPO06773.1"/>
    </source>
</evidence>
<dbReference type="GO" id="GO:0016020">
    <property type="term" value="C:membrane"/>
    <property type="evidence" value="ECO:0007669"/>
    <property type="project" value="UniProtKB-SubCell"/>
</dbReference>
<evidence type="ECO:0000256" key="1">
    <source>
        <dbReference type="ARBA" id="ARBA00004141"/>
    </source>
</evidence>
<feature type="transmembrane region" description="Helical" evidence="6">
    <location>
        <begin position="189"/>
        <end position="207"/>
    </location>
</feature>
<comment type="caution">
    <text evidence="8">The sequence shown here is derived from an EMBL/GenBank/DDBJ whole genome shotgun (WGS) entry which is preliminary data.</text>
</comment>
<keyword evidence="3 6" id="KW-1133">Transmembrane helix</keyword>
<accession>A0AAE8N7U5</accession>
<feature type="domain" description="Rhodopsin" evidence="7">
    <location>
        <begin position="32"/>
        <end position="217"/>
    </location>
</feature>
<feature type="transmembrane region" description="Helical" evidence="6">
    <location>
        <begin position="124"/>
        <end position="146"/>
    </location>
</feature>
<reference evidence="8" key="1">
    <citation type="submission" date="2018-03" db="EMBL/GenBank/DDBJ databases">
        <authorList>
            <person name="Guldener U."/>
        </authorList>
    </citation>
    <scope>NUCLEOTIDE SEQUENCE</scope>
</reference>
<dbReference type="InterPro" id="IPR052337">
    <property type="entry name" value="SAT4-like"/>
</dbReference>
<evidence type="ECO:0000256" key="2">
    <source>
        <dbReference type="ARBA" id="ARBA00022692"/>
    </source>
</evidence>
<feature type="transmembrane region" description="Helical" evidence="6">
    <location>
        <begin position="19"/>
        <end position="36"/>
    </location>
</feature>
<dbReference type="InterPro" id="IPR049326">
    <property type="entry name" value="Rhodopsin_dom_fungi"/>
</dbReference>
<dbReference type="PANTHER" id="PTHR33048:SF42">
    <property type="entry name" value="INTEGRAL MEMBRANE PROTEIN"/>
    <property type="match status" value="1"/>
</dbReference>
<dbReference type="PANTHER" id="PTHR33048">
    <property type="entry name" value="PTH11-LIKE INTEGRAL MEMBRANE PROTEIN (AFU_ORTHOLOGUE AFUA_5G11245)"/>
    <property type="match status" value="1"/>
</dbReference>
<sequence>MDAEKKDIVDYGPLLKGSIWFMTAMSTTFLGLRVFAKLSRHRPLWWDDGFLIASWFALVISVSLLTEGVKYGIGLHYEDMILENMQKTAKFSYAAGFATILGTSWSKTSFGITLLRISNGWVKLFVWFIIISLNLVLSASAIILFVQCRPIQRLFTQMVDVYSGVGDIVLALLPWKIVWNATIFRREKIGALIAMSMGVFSGIMSFVKISSLSNITDISYDG</sequence>
<evidence type="ECO:0000259" key="7">
    <source>
        <dbReference type="Pfam" id="PF20684"/>
    </source>
</evidence>
<evidence type="ECO:0000256" key="3">
    <source>
        <dbReference type="ARBA" id="ARBA00022989"/>
    </source>
</evidence>
<dbReference type="Pfam" id="PF20684">
    <property type="entry name" value="Fung_rhodopsin"/>
    <property type="match status" value="1"/>
</dbReference>
<proteinExistence type="inferred from homology"/>
<name>A0AAE8N7U5_9PEZI</name>
<dbReference type="EMBL" id="ONZQ02000017">
    <property type="protein sequence ID" value="SPO06773.1"/>
    <property type="molecule type" value="Genomic_DNA"/>
</dbReference>
<comment type="subcellular location">
    <subcellularLocation>
        <location evidence="1">Membrane</location>
        <topology evidence="1">Multi-pass membrane protein</topology>
    </subcellularLocation>
</comment>
<keyword evidence="2 6" id="KW-0812">Transmembrane</keyword>
<comment type="similarity">
    <text evidence="5">Belongs to the SAT4 family.</text>
</comment>
<keyword evidence="9" id="KW-1185">Reference proteome</keyword>
<organism evidence="8 9">
    <name type="scientific">Cephalotrichum gorgonifer</name>
    <dbReference type="NCBI Taxonomy" id="2041049"/>
    <lineage>
        <taxon>Eukaryota</taxon>
        <taxon>Fungi</taxon>
        <taxon>Dikarya</taxon>
        <taxon>Ascomycota</taxon>
        <taxon>Pezizomycotina</taxon>
        <taxon>Sordariomycetes</taxon>
        <taxon>Hypocreomycetidae</taxon>
        <taxon>Microascales</taxon>
        <taxon>Microascaceae</taxon>
        <taxon>Cephalotrichum</taxon>
    </lineage>
</organism>
<feature type="transmembrane region" description="Helical" evidence="6">
    <location>
        <begin position="48"/>
        <end position="66"/>
    </location>
</feature>
<gene>
    <name evidence="8" type="ORF">DNG_09467</name>
</gene>